<dbReference type="InterPro" id="IPR016181">
    <property type="entry name" value="Acyl_CoA_acyltransferase"/>
</dbReference>
<sequence>MTWQLRRATVDDLDAIMKIESQVFTTDAWSSAIMRAELGDRHGYYVVAFPPDAPTQVDAYAGLRSPLREPQADIQTIAVAESTRRRGLGRVLMLHLISEARSRGAREIFLEVRDDNPSAQALYLSLGFEQIAVRPKYYQPDGVDAIIMRLVIPQPEMSVA</sequence>
<reference evidence="4 5" key="1">
    <citation type="submission" date="2017-09" db="EMBL/GenBank/DDBJ databases">
        <authorList>
            <person name="Ehlers B."/>
            <person name="Leendertz F.H."/>
        </authorList>
    </citation>
    <scope>NUCLEOTIDE SEQUENCE [LARGE SCALE GENOMIC DNA]</scope>
    <source>
        <strain evidence="4 5">CGMCC 1.05381</strain>
    </source>
</reference>
<dbReference type="PANTHER" id="PTHR43877">
    <property type="entry name" value="AMINOALKYLPHOSPHONATE N-ACETYLTRANSFERASE-RELATED-RELATED"/>
    <property type="match status" value="1"/>
</dbReference>
<organism evidence="4 5">
    <name type="scientific">Salinibacterium xinjiangense</name>
    <dbReference type="NCBI Taxonomy" id="386302"/>
    <lineage>
        <taxon>Bacteria</taxon>
        <taxon>Bacillati</taxon>
        <taxon>Actinomycetota</taxon>
        <taxon>Actinomycetes</taxon>
        <taxon>Micrococcales</taxon>
        <taxon>Microbacteriaceae</taxon>
        <taxon>Salinibacterium</taxon>
    </lineage>
</organism>
<protein>
    <submittedName>
        <fullName evidence="4">Ribosomal-protein-alanine N-acetyltransferase</fullName>
    </submittedName>
</protein>
<dbReference type="CDD" id="cd04301">
    <property type="entry name" value="NAT_SF"/>
    <property type="match status" value="1"/>
</dbReference>
<gene>
    <name evidence="4" type="ORF">SAMN06296378_1058</name>
</gene>
<dbReference type="Pfam" id="PF00583">
    <property type="entry name" value="Acetyltransf_1"/>
    <property type="match status" value="1"/>
</dbReference>
<feature type="domain" description="N-acetyltransferase" evidence="3">
    <location>
        <begin position="3"/>
        <end position="153"/>
    </location>
</feature>
<dbReference type="Gene3D" id="3.40.630.30">
    <property type="match status" value="1"/>
</dbReference>
<keyword evidence="2" id="KW-0012">Acyltransferase</keyword>
<dbReference type="InterPro" id="IPR050832">
    <property type="entry name" value="Bact_Acetyltransf"/>
</dbReference>
<keyword evidence="5" id="KW-1185">Reference proteome</keyword>
<dbReference type="Proteomes" id="UP000219440">
    <property type="component" value="Unassembled WGS sequence"/>
</dbReference>
<dbReference type="SUPFAM" id="SSF55729">
    <property type="entry name" value="Acyl-CoA N-acyltransferases (Nat)"/>
    <property type="match status" value="1"/>
</dbReference>
<dbReference type="PROSITE" id="PS51186">
    <property type="entry name" value="GNAT"/>
    <property type="match status" value="1"/>
</dbReference>
<keyword evidence="1 4" id="KW-0808">Transferase</keyword>
<evidence type="ECO:0000256" key="1">
    <source>
        <dbReference type="ARBA" id="ARBA00022679"/>
    </source>
</evidence>
<dbReference type="AlphaFoldDB" id="A0A2C8Z8B2"/>
<proteinExistence type="predicted"/>
<evidence type="ECO:0000256" key="2">
    <source>
        <dbReference type="ARBA" id="ARBA00023315"/>
    </source>
</evidence>
<dbReference type="RefSeq" id="WP_097060195.1">
    <property type="nucleotide sequence ID" value="NZ_BMLC01000001.1"/>
</dbReference>
<dbReference type="EMBL" id="OCST01000002">
    <property type="protein sequence ID" value="SOE60192.1"/>
    <property type="molecule type" value="Genomic_DNA"/>
</dbReference>
<evidence type="ECO:0000313" key="4">
    <source>
        <dbReference type="EMBL" id="SOE60192.1"/>
    </source>
</evidence>
<dbReference type="InterPro" id="IPR000182">
    <property type="entry name" value="GNAT_dom"/>
</dbReference>
<dbReference type="InterPro" id="IPR006464">
    <property type="entry name" value="AcTrfase_RimI/Ard1"/>
</dbReference>
<dbReference type="GO" id="GO:0008080">
    <property type="term" value="F:N-acetyltransferase activity"/>
    <property type="evidence" value="ECO:0007669"/>
    <property type="project" value="InterPro"/>
</dbReference>
<accession>A0A2C8Z8B2</accession>
<name>A0A2C8Z8B2_9MICO</name>
<evidence type="ECO:0000313" key="5">
    <source>
        <dbReference type="Proteomes" id="UP000219440"/>
    </source>
</evidence>
<evidence type="ECO:0000259" key="3">
    <source>
        <dbReference type="PROSITE" id="PS51186"/>
    </source>
</evidence>
<dbReference type="OrthoDB" id="529907at2"/>
<dbReference type="NCBIfam" id="TIGR01575">
    <property type="entry name" value="rimI"/>
    <property type="match status" value="1"/>
</dbReference>